<keyword evidence="2" id="KW-1185">Reference proteome</keyword>
<dbReference type="EMBL" id="FPBO01000099">
    <property type="protein sequence ID" value="SFV18127.1"/>
    <property type="molecule type" value="Genomic_DNA"/>
</dbReference>
<dbReference type="AlphaFoldDB" id="A0A1I7M8B5"/>
<organism evidence="1 2">
    <name type="scientific">Pseudoduganella namucuonensis</name>
    <dbReference type="NCBI Taxonomy" id="1035707"/>
    <lineage>
        <taxon>Bacteria</taxon>
        <taxon>Pseudomonadati</taxon>
        <taxon>Pseudomonadota</taxon>
        <taxon>Betaproteobacteria</taxon>
        <taxon>Burkholderiales</taxon>
        <taxon>Oxalobacteraceae</taxon>
        <taxon>Telluria group</taxon>
        <taxon>Pseudoduganella</taxon>
    </lineage>
</organism>
<evidence type="ECO:0000313" key="1">
    <source>
        <dbReference type="EMBL" id="SFV18127.1"/>
    </source>
</evidence>
<accession>A0A1I7M8B5</accession>
<dbReference type="Proteomes" id="UP000199391">
    <property type="component" value="Unassembled WGS sequence"/>
</dbReference>
<reference evidence="2" key="1">
    <citation type="submission" date="2016-10" db="EMBL/GenBank/DDBJ databases">
        <authorList>
            <person name="Varghese N."/>
            <person name="Submissions S."/>
        </authorList>
    </citation>
    <scope>NUCLEOTIDE SEQUENCE [LARGE SCALE GENOMIC DNA]</scope>
    <source>
        <strain evidence="2">CGMCC 1.11014</strain>
    </source>
</reference>
<evidence type="ECO:0000313" key="2">
    <source>
        <dbReference type="Proteomes" id="UP000199391"/>
    </source>
</evidence>
<proteinExistence type="predicted"/>
<name>A0A1I7M8B5_9BURK</name>
<sequence>MLLHQDKANVPMKQVYQLSEELRNDPEQIALTQALTLNSSKPFLGLKGTQGLFGSPEWWSSIEQRKMPLLFISGVIRRVYIAGQDGGDESNGIELLLENGSVRDVGIYVNDKADIALFRVGCRVELVYALDELKKQPAQDGGVNYSKIALEMAVSLQPVGLPSALPRPLVRQAKTHR</sequence>
<dbReference type="STRING" id="1035707.SAMN05216552_10992"/>
<dbReference type="OrthoDB" id="8757580at2"/>
<gene>
    <name evidence="1" type="ORF">SAMN05216552_10992</name>
</gene>
<dbReference type="RefSeq" id="WP_093561684.1">
    <property type="nucleotide sequence ID" value="NZ_FPBO01000099.1"/>
</dbReference>
<protein>
    <submittedName>
        <fullName evidence="1">Uncharacterized protein</fullName>
    </submittedName>
</protein>